<dbReference type="Proteomes" id="UP000515203">
    <property type="component" value="Unplaced"/>
</dbReference>
<evidence type="ECO:0000313" key="3">
    <source>
        <dbReference type="RefSeq" id="XP_023559138.1"/>
    </source>
</evidence>
<evidence type="ECO:0000256" key="1">
    <source>
        <dbReference type="SAM" id="Coils"/>
    </source>
</evidence>
<reference evidence="3" key="1">
    <citation type="submission" date="2025-08" db="UniProtKB">
        <authorList>
            <consortium name="RefSeq"/>
        </authorList>
    </citation>
    <scope>IDENTIFICATION</scope>
</reference>
<dbReference type="InterPro" id="IPR027417">
    <property type="entry name" value="P-loop_NTPase"/>
</dbReference>
<dbReference type="PANTHER" id="PTHR40710">
    <property type="entry name" value="RIKEN CDNA E230025N22 GENE"/>
    <property type="match status" value="1"/>
</dbReference>
<dbReference type="SUPFAM" id="SSF52540">
    <property type="entry name" value="P-loop containing nucleoside triphosphate hydrolases"/>
    <property type="match status" value="1"/>
</dbReference>
<keyword evidence="2" id="KW-1185">Reference proteome</keyword>
<protein>
    <submittedName>
        <fullName evidence="3">Uncharacterized protein LOC101586460</fullName>
    </submittedName>
</protein>
<organism evidence="2 3">
    <name type="scientific">Octodon degus</name>
    <name type="common">Degu</name>
    <name type="synonym">Sciurus degus</name>
    <dbReference type="NCBI Taxonomy" id="10160"/>
    <lineage>
        <taxon>Eukaryota</taxon>
        <taxon>Metazoa</taxon>
        <taxon>Chordata</taxon>
        <taxon>Craniata</taxon>
        <taxon>Vertebrata</taxon>
        <taxon>Euteleostomi</taxon>
        <taxon>Mammalia</taxon>
        <taxon>Eutheria</taxon>
        <taxon>Euarchontoglires</taxon>
        <taxon>Glires</taxon>
        <taxon>Rodentia</taxon>
        <taxon>Hystricomorpha</taxon>
        <taxon>Octodontidae</taxon>
        <taxon>Octodon</taxon>
    </lineage>
</organism>
<keyword evidence="1" id="KW-0175">Coiled coil</keyword>
<dbReference type="GeneID" id="101586460"/>
<gene>
    <name evidence="3" type="primary">LOC101586460</name>
</gene>
<dbReference type="PANTHER" id="PTHR40710:SF1">
    <property type="entry name" value="RIKEN CDNA E230025N22 GENE"/>
    <property type="match status" value="1"/>
</dbReference>
<feature type="coiled-coil region" evidence="1">
    <location>
        <begin position="473"/>
        <end position="500"/>
    </location>
</feature>
<dbReference type="OrthoDB" id="3176171at2759"/>
<proteinExistence type="predicted"/>
<sequence length="617" mass="68699">MVECAYFTLQEAEQELLSRIQSTLALVGRGYNVALILRGRETEAPRLVPQLLQVLFEQTLLLHRSDCMLSTLSLVQISPSGRIQDLLCPGLEDLSVLEVAPLGLVVEGTSEVEVSDSRAASELYLQATVHEGRTCLLTLTVSCSGPEPPEWSGTRGVWRGALRILQLPGGLDCPLLRVLAGEVGEIEGSLPWIVSQLLEGNNYGGLLLRLDPQGSSLSLLQGALLGASQRRMQVKQVKPILWNAVEEARVRRAGLKTLRLGLLGNTLTDERLRQLGRALRELQVVKAWSQYPRGPVPKGATAKVEELLEPQVQGKPLKYCKQGRRHCSHLSVAGRTAFLGPGLHQKHSLSNSEDQACQAPDVALQFLLAQAQRQRLQQQHQIWIQEELKHLGQDSAGGHVKGPVTEEQIKKVSRGLRSIINQNLLVHSISWPSKPCMGNYVFSKQHGILLALSGYKLSSLQLSEERQRWLWEQTVLRLQVEALQAERDTAEQDLATLYDLHVQATRVQTCHMLQVFRAWQGLWEEKATTTEHHLRGLLAHVLQDTIHLASKNQELQAQNQQLQLQQCASKPGAVTLDTCLGEQVGDQEPFKGSFLPSHSQESFYFQDFILYSPSFML</sequence>
<evidence type="ECO:0000313" key="2">
    <source>
        <dbReference type="Proteomes" id="UP000515203"/>
    </source>
</evidence>
<name>A0A6P6DHJ9_OCTDE</name>
<dbReference type="RefSeq" id="XP_023559138.1">
    <property type="nucleotide sequence ID" value="XM_023703370.1"/>
</dbReference>
<dbReference type="InParanoid" id="A0A6P6DHJ9"/>
<accession>A0A6P6DHJ9</accession>
<dbReference type="AlphaFoldDB" id="A0A6P6DHJ9"/>